<name>A0A0A9HA89_ARUDO</name>
<evidence type="ECO:0000313" key="2">
    <source>
        <dbReference type="EMBL" id="JAE31771.1"/>
    </source>
</evidence>
<organism evidence="2">
    <name type="scientific">Arundo donax</name>
    <name type="common">Giant reed</name>
    <name type="synonym">Donax arundinaceus</name>
    <dbReference type="NCBI Taxonomy" id="35708"/>
    <lineage>
        <taxon>Eukaryota</taxon>
        <taxon>Viridiplantae</taxon>
        <taxon>Streptophyta</taxon>
        <taxon>Embryophyta</taxon>
        <taxon>Tracheophyta</taxon>
        <taxon>Spermatophyta</taxon>
        <taxon>Magnoliopsida</taxon>
        <taxon>Liliopsida</taxon>
        <taxon>Poales</taxon>
        <taxon>Poaceae</taxon>
        <taxon>PACMAD clade</taxon>
        <taxon>Arundinoideae</taxon>
        <taxon>Arundineae</taxon>
        <taxon>Arundo</taxon>
    </lineage>
</organism>
<reference evidence="2" key="2">
    <citation type="journal article" date="2015" name="Data Brief">
        <title>Shoot transcriptome of the giant reed, Arundo donax.</title>
        <authorList>
            <person name="Barrero R.A."/>
            <person name="Guerrero F.D."/>
            <person name="Moolhuijzen P."/>
            <person name="Goolsby J.A."/>
            <person name="Tidwell J."/>
            <person name="Bellgard S.E."/>
            <person name="Bellgard M.I."/>
        </authorList>
    </citation>
    <scope>NUCLEOTIDE SEQUENCE</scope>
    <source>
        <tissue evidence="2">Shoot tissue taken approximately 20 cm above the soil surface</tissue>
    </source>
</reference>
<reference evidence="2" key="1">
    <citation type="submission" date="2014-09" db="EMBL/GenBank/DDBJ databases">
        <authorList>
            <person name="Magalhaes I.L.F."/>
            <person name="Oliveira U."/>
            <person name="Santos F.R."/>
            <person name="Vidigal T.H.D.A."/>
            <person name="Brescovit A.D."/>
            <person name="Santos A.J."/>
        </authorList>
    </citation>
    <scope>NUCLEOTIDE SEQUENCE</scope>
    <source>
        <tissue evidence="2">Shoot tissue taken approximately 20 cm above the soil surface</tissue>
    </source>
</reference>
<evidence type="ECO:0000256" key="1">
    <source>
        <dbReference type="SAM" id="MobiDB-lite"/>
    </source>
</evidence>
<dbReference type="AlphaFoldDB" id="A0A0A9HA89"/>
<proteinExistence type="predicted"/>
<sequence>MWRVRAHRCPAREPPTAVRASLQ</sequence>
<feature type="region of interest" description="Disordered" evidence="1">
    <location>
        <begin position="1"/>
        <end position="23"/>
    </location>
</feature>
<accession>A0A0A9HA89</accession>
<dbReference type="EMBL" id="GBRH01166125">
    <property type="protein sequence ID" value="JAE31771.1"/>
    <property type="molecule type" value="Transcribed_RNA"/>
</dbReference>
<protein>
    <submittedName>
        <fullName evidence="2">Uncharacterized protein</fullName>
    </submittedName>
</protein>